<gene>
    <name evidence="1" type="ORF">NQ318_017724</name>
</gene>
<keyword evidence="2" id="KW-1185">Reference proteome</keyword>
<sequence length="128" mass="14920">MMNVKSFRFIHFLNTFTMMCTHVEQLVSTADLYSEPTALCPLCPLFTDDVEAPTDLKALTIFLKRRNPLYTLPVITIARREVPNYGTYHSCSQLDNAKLFIQNATLFERLFTNQIILNNFRLLTVYYQ</sequence>
<evidence type="ECO:0000313" key="2">
    <source>
        <dbReference type="Proteomes" id="UP001162162"/>
    </source>
</evidence>
<reference evidence="1" key="1">
    <citation type="journal article" date="2023" name="Insect Mol. Biol.">
        <title>Genome sequencing provides insights into the evolution of gene families encoding plant cell wall-degrading enzymes in longhorned beetles.</title>
        <authorList>
            <person name="Shin N.R."/>
            <person name="Okamura Y."/>
            <person name="Kirsch R."/>
            <person name="Pauchet Y."/>
        </authorList>
    </citation>
    <scope>NUCLEOTIDE SEQUENCE</scope>
    <source>
        <strain evidence="1">AMC_N1</strain>
    </source>
</reference>
<dbReference type="AlphaFoldDB" id="A0AAV8XP14"/>
<name>A0AAV8XP14_9CUCU</name>
<proteinExistence type="predicted"/>
<organism evidence="1 2">
    <name type="scientific">Aromia moschata</name>
    <dbReference type="NCBI Taxonomy" id="1265417"/>
    <lineage>
        <taxon>Eukaryota</taxon>
        <taxon>Metazoa</taxon>
        <taxon>Ecdysozoa</taxon>
        <taxon>Arthropoda</taxon>
        <taxon>Hexapoda</taxon>
        <taxon>Insecta</taxon>
        <taxon>Pterygota</taxon>
        <taxon>Neoptera</taxon>
        <taxon>Endopterygota</taxon>
        <taxon>Coleoptera</taxon>
        <taxon>Polyphaga</taxon>
        <taxon>Cucujiformia</taxon>
        <taxon>Chrysomeloidea</taxon>
        <taxon>Cerambycidae</taxon>
        <taxon>Cerambycinae</taxon>
        <taxon>Callichromatini</taxon>
        <taxon>Aromia</taxon>
    </lineage>
</organism>
<dbReference type="EMBL" id="JAPWTK010000416">
    <property type="protein sequence ID" value="KAJ8940675.1"/>
    <property type="molecule type" value="Genomic_DNA"/>
</dbReference>
<dbReference type="Proteomes" id="UP001162162">
    <property type="component" value="Unassembled WGS sequence"/>
</dbReference>
<evidence type="ECO:0000313" key="1">
    <source>
        <dbReference type="EMBL" id="KAJ8940675.1"/>
    </source>
</evidence>
<protein>
    <submittedName>
        <fullName evidence="1">Uncharacterized protein</fullName>
    </submittedName>
</protein>
<accession>A0AAV8XP14</accession>
<comment type="caution">
    <text evidence="1">The sequence shown here is derived from an EMBL/GenBank/DDBJ whole genome shotgun (WGS) entry which is preliminary data.</text>
</comment>